<protein>
    <submittedName>
        <fullName evidence="2">Protein Red</fullName>
    </submittedName>
</protein>
<sequence>MPRDIKKNYGVYQKIYQKKKGGLSQFLNYKLKKSRLRVKLTRKLERDMPESYAECYPGAPEHYSEYVSNKETLPKAAFRYGIQIADGRKIRTGKRDEKINGLLFRETHFVS</sequence>
<comment type="caution">
    <text evidence="2">The sequence shown here is derived from an EMBL/GenBank/DDBJ whole genome shotgun (WGS) entry which is preliminary data.</text>
</comment>
<evidence type="ECO:0000313" key="2">
    <source>
        <dbReference type="EMBL" id="GFU17378.1"/>
    </source>
</evidence>
<reference evidence="2" key="1">
    <citation type="submission" date="2020-08" db="EMBL/GenBank/DDBJ databases">
        <title>Multicomponent nature underlies the extraordinary mechanical properties of spider dragline silk.</title>
        <authorList>
            <person name="Kono N."/>
            <person name="Nakamura H."/>
            <person name="Mori M."/>
            <person name="Yoshida Y."/>
            <person name="Ohtoshi R."/>
            <person name="Malay A.D."/>
            <person name="Moran D.A.P."/>
            <person name="Tomita M."/>
            <person name="Numata K."/>
            <person name="Arakawa K."/>
        </authorList>
    </citation>
    <scope>NUCLEOTIDE SEQUENCE</scope>
</reference>
<dbReference type="OrthoDB" id="3366823at2759"/>
<dbReference type="Proteomes" id="UP000887013">
    <property type="component" value="Unassembled WGS sequence"/>
</dbReference>
<feature type="domain" description="Protein RED C-terminal" evidence="1">
    <location>
        <begin position="61"/>
        <end position="98"/>
    </location>
</feature>
<keyword evidence="3" id="KW-1185">Reference proteome</keyword>
<evidence type="ECO:0000259" key="1">
    <source>
        <dbReference type="Pfam" id="PF07807"/>
    </source>
</evidence>
<dbReference type="AlphaFoldDB" id="A0A8X6UH86"/>
<dbReference type="InterPro" id="IPR012492">
    <property type="entry name" value="RED_C"/>
</dbReference>
<name>A0A8X6UH86_NEPPI</name>
<dbReference type="Pfam" id="PF07807">
    <property type="entry name" value="RED_C"/>
    <property type="match status" value="1"/>
</dbReference>
<accession>A0A8X6UH86</accession>
<dbReference type="EMBL" id="BMAW01126575">
    <property type="protein sequence ID" value="GFU17378.1"/>
    <property type="molecule type" value="Genomic_DNA"/>
</dbReference>
<organism evidence="2 3">
    <name type="scientific">Nephila pilipes</name>
    <name type="common">Giant wood spider</name>
    <name type="synonym">Nephila maculata</name>
    <dbReference type="NCBI Taxonomy" id="299642"/>
    <lineage>
        <taxon>Eukaryota</taxon>
        <taxon>Metazoa</taxon>
        <taxon>Ecdysozoa</taxon>
        <taxon>Arthropoda</taxon>
        <taxon>Chelicerata</taxon>
        <taxon>Arachnida</taxon>
        <taxon>Araneae</taxon>
        <taxon>Araneomorphae</taxon>
        <taxon>Entelegynae</taxon>
        <taxon>Araneoidea</taxon>
        <taxon>Nephilidae</taxon>
        <taxon>Nephila</taxon>
    </lineage>
</organism>
<evidence type="ECO:0000313" key="3">
    <source>
        <dbReference type="Proteomes" id="UP000887013"/>
    </source>
</evidence>
<proteinExistence type="predicted"/>
<gene>
    <name evidence="2" type="primary">IK_1</name>
    <name evidence="2" type="ORF">NPIL_420831</name>
</gene>